<name>A0A6N2SYW5_9FIRM</name>
<dbReference type="InterPro" id="IPR004136">
    <property type="entry name" value="NMO"/>
</dbReference>
<accession>A0A6N2SYW5</accession>
<keyword evidence="6" id="KW-0503">Monooxygenase</keyword>
<evidence type="ECO:0000256" key="1">
    <source>
        <dbReference type="ARBA" id="ARBA00003535"/>
    </source>
</evidence>
<keyword evidence="3" id="KW-0285">Flavoprotein</keyword>
<evidence type="ECO:0000256" key="4">
    <source>
        <dbReference type="ARBA" id="ARBA00022643"/>
    </source>
</evidence>
<evidence type="ECO:0000256" key="2">
    <source>
        <dbReference type="ARBA" id="ARBA00013457"/>
    </source>
</evidence>
<protein>
    <recommendedName>
        <fullName evidence="2">Probable nitronate monooxygenase</fullName>
    </recommendedName>
</protein>
<reference evidence="6" key="1">
    <citation type="submission" date="2019-11" db="EMBL/GenBank/DDBJ databases">
        <authorList>
            <person name="Feng L."/>
        </authorList>
    </citation>
    <scope>NUCLEOTIDE SEQUENCE</scope>
    <source>
        <strain evidence="6">AundefinedLFYP135</strain>
    </source>
</reference>
<evidence type="ECO:0000313" key="6">
    <source>
        <dbReference type="EMBL" id="VYS97411.1"/>
    </source>
</evidence>
<dbReference type="PANTHER" id="PTHR32332:SF18">
    <property type="entry name" value="2-NITROPROPANE DIOXYGENASE"/>
    <property type="match status" value="1"/>
</dbReference>
<dbReference type="Gene3D" id="3.20.20.70">
    <property type="entry name" value="Aldolase class I"/>
    <property type="match status" value="1"/>
</dbReference>
<comment type="function">
    <text evidence="1">Nitronate monooxygenase that uses molecular oxygen to catalyze the oxidative denitrification of alkyl nitronates. Acts on propionate 3-nitronate (P3N), the presumed physiological substrate. Probably functions in the detoxification of P3N, a metabolic poison produced by plants and fungi as a defense mechanism.</text>
</comment>
<dbReference type="InterPro" id="IPR013785">
    <property type="entry name" value="Aldolase_TIM"/>
</dbReference>
<gene>
    <name evidence="6" type="ORF">AULFYP135_01133</name>
</gene>
<evidence type="ECO:0000256" key="3">
    <source>
        <dbReference type="ARBA" id="ARBA00022630"/>
    </source>
</evidence>
<dbReference type="CDD" id="cd04730">
    <property type="entry name" value="NPD_like"/>
    <property type="match status" value="1"/>
</dbReference>
<dbReference type="AlphaFoldDB" id="A0A6N2SYW5"/>
<keyword evidence="4" id="KW-0288">FMN</keyword>
<dbReference type="GO" id="GO:0018580">
    <property type="term" value="F:nitronate monooxygenase activity"/>
    <property type="evidence" value="ECO:0007669"/>
    <property type="project" value="InterPro"/>
</dbReference>
<organism evidence="6">
    <name type="scientific">uncultured Anaerotruncus sp</name>
    <dbReference type="NCBI Taxonomy" id="905011"/>
    <lineage>
        <taxon>Bacteria</taxon>
        <taxon>Bacillati</taxon>
        <taxon>Bacillota</taxon>
        <taxon>Clostridia</taxon>
        <taxon>Eubacteriales</taxon>
        <taxon>Oscillospiraceae</taxon>
        <taxon>Anaerotruncus</taxon>
        <taxon>environmental samples</taxon>
    </lineage>
</organism>
<evidence type="ECO:0000256" key="5">
    <source>
        <dbReference type="ARBA" id="ARBA00023002"/>
    </source>
</evidence>
<dbReference type="PANTHER" id="PTHR32332">
    <property type="entry name" value="2-NITROPROPANE DIOXYGENASE"/>
    <property type="match status" value="1"/>
</dbReference>
<proteinExistence type="predicted"/>
<dbReference type="Pfam" id="PF03060">
    <property type="entry name" value="NMO"/>
    <property type="match status" value="1"/>
</dbReference>
<dbReference type="SUPFAM" id="SSF51412">
    <property type="entry name" value="Inosine monophosphate dehydrogenase (IMPDH)"/>
    <property type="match status" value="1"/>
</dbReference>
<keyword evidence="5" id="KW-0560">Oxidoreductase</keyword>
<sequence length="351" mass="37975">MRLPPLIIQDLTAKVPIIQGGMGIGVSLSSLAGAVAREGGIGVLSAAQPGYREPDFADHPHEANLRALSREIHRAKEISGGGIIGVNIMCAMKNYEQYVKCCIDSGADLIISGAGLPTSLPELVKGSGIKIAPIVSPPKSAKVLLKMWDRHHGTTADLVVIEGPKAGGHLGYSQEDLDKYAGTDYDKEIQEILAIVAGYEEKYNKKIPVVFAGGVYDRADIDHYLALGCAGVQMATRFVVTEECDASPAFKQAYLDAKQEDIMIVKSPVGMPGRAIRTPFIQARMQEREQVSHCYQCMNRCDIATTPYCITGALVRAVTGDVDNALVFCGENAWRLQEMTTVHDLMEELAR</sequence>
<dbReference type="EMBL" id="CACRSL010000003">
    <property type="protein sequence ID" value="VYS97411.1"/>
    <property type="molecule type" value="Genomic_DNA"/>
</dbReference>